<dbReference type="InterPro" id="IPR051690">
    <property type="entry name" value="PseI-like"/>
</dbReference>
<name>X0RX56_9ZZZZ</name>
<dbReference type="PANTHER" id="PTHR42966:SF1">
    <property type="entry name" value="SIALIC ACID SYNTHASE"/>
    <property type="match status" value="1"/>
</dbReference>
<feature type="non-terminal residue" evidence="2">
    <location>
        <position position="1"/>
    </location>
</feature>
<dbReference type="Gene3D" id="3.20.20.70">
    <property type="entry name" value="Aldolase class I"/>
    <property type="match status" value="1"/>
</dbReference>
<dbReference type="PANTHER" id="PTHR42966">
    <property type="entry name" value="N-ACETYLNEURAMINATE SYNTHASE"/>
    <property type="match status" value="1"/>
</dbReference>
<organism evidence="2">
    <name type="scientific">marine sediment metagenome</name>
    <dbReference type="NCBI Taxonomy" id="412755"/>
    <lineage>
        <taxon>unclassified sequences</taxon>
        <taxon>metagenomes</taxon>
        <taxon>ecological metagenomes</taxon>
    </lineage>
</organism>
<accession>X0RX56</accession>
<dbReference type="CDD" id="cd11615">
    <property type="entry name" value="SAF_NeuB_like"/>
    <property type="match status" value="1"/>
</dbReference>
<dbReference type="Pfam" id="PF03102">
    <property type="entry name" value="NeuB"/>
    <property type="match status" value="1"/>
</dbReference>
<dbReference type="SUPFAM" id="SSF51269">
    <property type="entry name" value="AFP III-like domain"/>
    <property type="match status" value="1"/>
</dbReference>
<sequence length="307" mass="34372">DAAKDAGADCVKFQCHITEKEMIPTDMKPGKISRERLWDIIKRCELTEDEEIRVKEYCDKKGIIYLSTPFSREAADRLEGMGVPAFKIGSGECNNIPLIDHIAKKGRPVILSTGMNDISSIGKSVKIIKKYKVPLILIHCVSIYPTPYDKLRLQSIVQLREAFDVPVGLSDHSIGIYTCLGAVALGACVLEKHFTITRAWPGPDVPLSIEPNELKELVKGSRAIWQALKGDKKIQKEEKPVIDFAYASVVTIRPVEKGEVFNLDNIWVKRPGKGDFIGEGLYRILGKKAKKNLPEDVCVRKRDVIFK</sequence>
<dbReference type="InterPro" id="IPR013132">
    <property type="entry name" value="PseI/NeuA/B-like_N"/>
</dbReference>
<comment type="caution">
    <text evidence="2">The sequence shown here is derived from an EMBL/GenBank/DDBJ whole genome shotgun (WGS) entry which is preliminary data.</text>
</comment>
<dbReference type="GO" id="GO:0016051">
    <property type="term" value="P:carbohydrate biosynthetic process"/>
    <property type="evidence" value="ECO:0007669"/>
    <property type="project" value="InterPro"/>
</dbReference>
<dbReference type="InterPro" id="IPR057736">
    <property type="entry name" value="SAF_PseI/NeuA/NeuB"/>
</dbReference>
<dbReference type="AlphaFoldDB" id="X0RX56"/>
<dbReference type="InterPro" id="IPR013785">
    <property type="entry name" value="Aldolase_TIM"/>
</dbReference>
<dbReference type="InterPro" id="IPR036732">
    <property type="entry name" value="AFP_Neu5c_C_sf"/>
</dbReference>
<dbReference type="EMBL" id="BARS01008063">
    <property type="protein sequence ID" value="GAF73393.1"/>
    <property type="molecule type" value="Genomic_DNA"/>
</dbReference>
<dbReference type="Gene3D" id="3.90.1210.10">
    <property type="entry name" value="Antifreeze-like/N-acetylneuraminic acid synthase C-terminal domain"/>
    <property type="match status" value="1"/>
</dbReference>
<dbReference type="InterPro" id="IPR013974">
    <property type="entry name" value="SAF"/>
</dbReference>
<protein>
    <recommendedName>
        <fullName evidence="1">AFP-like domain-containing protein</fullName>
    </recommendedName>
</protein>
<reference evidence="2" key="1">
    <citation type="journal article" date="2014" name="Front. Microbiol.">
        <title>High frequency of phylogenetically diverse reductive dehalogenase-homologous genes in deep subseafloor sedimentary metagenomes.</title>
        <authorList>
            <person name="Kawai M."/>
            <person name="Futagami T."/>
            <person name="Toyoda A."/>
            <person name="Takaki Y."/>
            <person name="Nishi S."/>
            <person name="Hori S."/>
            <person name="Arai W."/>
            <person name="Tsubouchi T."/>
            <person name="Morono Y."/>
            <person name="Uchiyama I."/>
            <person name="Ito T."/>
            <person name="Fujiyama A."/>
            <person name="Inagaki F."/>
            <person name="Takami H."/>
        </authorList>
    </citation>
    <scope>NUCLEOTIDE SEQUENCE</scope>
    <source>
        <strain evidence="2">Expedition CK06-06</strain>
    </source>
</reference>
<dbReference type="GO" id="GO:0047444">
    <property type="term" value="F:N-acylneuraminate-9-phosphate synthase activity"/>
    <property type="evidence" value="ECO:0007669"/>
    <property type="project" value="TreeGrafter"/>
</dbReference>
<dbReference type="InterPro" id="IPR006190">
    <property type="entry name" value="SAF_AFP_Neu5Ac"/>
</dbReference>
<dbReference type="PROSITE" id="PS50844">
    <property type="entry name" value="AFP_LIKE"/>
    <property type="match status" value="1"/>
</dbReference>
<feature type="domain" description="AFP-like" evidence="1">
    <location>
        <begin position="248"/>
        <end position="307"/>
    </location>
</feature>
<evidence type="ECO:0000259" key="1">
    <source>
        <dbReference type="PROSITE" id="PS50844"/>
    </source>
</evidence>
<dbReference type="Pfam" id="PF08666">
    <property type="entry name" value="SAF"/>
    <property type="match status" value="1"/>
</dbReference>
<dbReference type="SUPFAM" id="SSF51569">
    <property type="entry name" value="Aldolase"/>
    <property type="match status" value="1"/>
</dbReference>
<proteinExistence type="predicted"/>
<gene>
    <name evidence="2" type="ORF">S01H1_15447</name>
</gene>
<evidence type="ECO:0000313" key="2">
    <source>
        <dbReference type="EMBL" id="GAF73393.1"/>
    </source>
</evidence>